<organism evidence="1 2">
    <name type="scientific">Stenotrophomonas oahuensis</name>
    <dbReference type="NCBI Taxonomy" id="3003271"/>
    <lineage>
        <taxon>Bacteria</taxon>
        <taxon>Pseudomonadati</taxon>
        <taxon>Pseudomonadota</taxon>
        <taxon>Gammaproteobacteria</taxon>
        <taxon>Lysobacterales</taxon>
        <taxon>Lysobacteraceae</taxon>
        <taxon>Stenotrophomonas</taxon>
    </lineage>
</organism>
<keyword evidence="2" id="KW-1185">Reference proteome</keyword>
<dbReference type="RefSeq" id="WP_311191303.1">
    <property type="nucleotide sequence ID" value="NZ_CP115541.1"/>
</dbReference>
<sequence length="86" mass="10128">MNVRPEMQVQLDSLAGMLEHWLAQVRHPAQFWPQFERLAAEILDQCEHGERAQVHAAIQAMLNRHALDLPPWHQRDDRLSPRTSWD</sequence>
<gene>
    <name evidence="1" type="ORF">PDM29_17420</name>
</gene>
<dbReference type="Proteomes" id="UP001302072">
    <property type="component" value="Chromosome"/>
</dbReference>
<evidence type="ECO:0000313" key="2">
    <source>
        <dbReference type="Proteomes" id="UP001302072"/>
    </source>
</evidence>
<protein>
    <submittedName>
        <fullName evidence="1">Uncharacterized protein</fullName>
    </submittedName>
</protein>
<proteinExistence type="predicted"/>
<accession>A0ABY9YN05</accession>
<reference evidence="1 2" key="1">
    <citation type="submission" date="2022-12" db="EMBL/GenBank/DDBJ databases">
        <title>Two new species, Stenotrophomonas aracearum and Stenotrophomonas oahuensis, isolated from Anthurium (Araceae family) in Hawaii.</title>
        <authorList>
            <person name="Chunag S.C."/>
            <person name="Dobhal S."/>
            <person name="Alvarez A."/>
            <person name="Arif M."/>
        </authorList>
    </citation>
    <scope>NUCLEOTIDE SEQUENCE [LARGE SCALE GENOMIC DNA]</scope>
    <source>
        <strain evidence="1 2">A5586</strain>
    </source>
</reference>
<dbReference type="EMBL" id="CP115541">
    <property type="protein sequence ID" value="WNH52098.1"/>
    <property type="molecule type" value="Genomic_DNA"/>
</dbReference>
<evidence type="ECO:0000313" key="1">
    <source>
        <dbReference type="EMBL" id="WNH52098.1"/>
    </source>
</evidence>
<name>A0ABY9YN05_9GAMM</name>